<organism evidence="3 4">
    <name type="scientific">Moheibacter lacus</name>
    <dbReference type="NCBI Taxonomy" id="2745851"/>
    <lineage>
        <taxon>Bacteria</taxon>
        <taxon>Pseudomonadati</taxon>
        <taxon>Bacteroidota</taxon>
        <taxon>Flavobacteriia</taxon>
        <taxon>Flavobacteriales</taxon>
        <taxon>Weeksellaceae</taxon>
        <taxon>Moheibacter</taxon>
    </lineage>
</organism>
<dbReference type="InterPro" id="IPR014030">
    <property type="entry name" value="Ketoacyl_synth_N"/>
</dbReference>
<keyword evidence="4" id="KW-1185">Reference proteome</keyword>
<dbReference type="EMBL" id="JACDZE010000001">
    <property type="protein sequence ID" value="MBA5628783.1"/>
    <property type="molecule type" value="Genomic_DNA"/>
</dbReference>
<dbReference type="RefSeq" id="WP_182042369.1">
    <property type="nucleotide sequence ID" value="NZ_JACDZE010000001.1"/>
</dbReference>
<protein>
    <submittedName>
        <fullName evidence="3">Beta-ketoacyl synthase chain length factor</fullName>
    </submittedName>
</protein>
<dbReference type="PANTHER" id="PTHR11712:SF336">
    <property type="entry name" value="3-OXOACYL-[ACYL-CARRIER-PROTEIN] SYNTHASE, MITOCHONDRIAL"/>
    <property type="match status" value="1"/>
</dbReference>
<accession>A0A838ZRB6</accession>
<keyword evidence="1" id="KW-0808">Transferase</keyword>
<dbReference type="Pfam" id="PF00109">
    <property type="entry name" value="ketoacyl-synt"/>
    <property type="match status" value="1"/>
</dbReference>
<evidence type="ECO:0000259" key="2">
    <source>
        <dbReference type="Pfam" id="PF00109"/>
    </source>
</evidence>
<gene>
    <name evidence="3" type="ORF">HU137_03240</name>
</gene>
<dbReference type="InterPro" id="IPR016039">
    <property type="entry name" value="Thiolase-like"/>
</dbReference>
<dbReference type="Proteomes" id="UP000552241">
    <property type="component" value="Unassembled WGS sequence"/>
</dbReference>
<dbReference type="InterPro" id="IPR000794">
    <property type="entry name" value="Beta-ketoacyl_synthase"/>
</dbReference>
<name>A0A838ZRB6_9FLAO</name>
<feature type="domain" description="Beta-ketoacyl synthase-like N-terminal" evidence="2">
    <location>
        <begin position="36"/>
        <end position="213"/>
    </location>
</feature>
<dbReference type="GO" id="GO:0004315">
    <property type="term" value="F:3-oxoacyl-[acyl-carrier-protein] synthase activity"/>
    <property type="evidence" value="ECO:0007669"/>
    <property type="project" value="TreeGrafter"/>
</dbReference>
<evidence type="ECO:0000313" key="4">
    <source>
        <dbReference type="Proteomes" id="UP000552241"/>
    </source>
</evidence>
<comment type="caution">
    <text evidence="3">The sequence shown here is derived from an EMBL/GenBank/DDBJ whole genome shotgun (WGS) entry which is preliminary data.</text>
</comment>
<dbReference type="GO" id="GO:0006633">
    <property type="term" value="P:fatty acid biosynthetic process"/>
    <property type="evidence" value="ECO:0007669"/>
    <property type="project" value="TreeGrafter"/>
</dbReference>
<evidence type="ECO:0000313" key="3">
    <source>
        <dbReference type="EMBL" id="MBA5628783.1"/>
    </source>
</evidence>
<sequence>MKPIYIYSSCSISIQPTFQDDYFFEEISNYSENGIKAIDPDYKEFVPALQLRRMGKSMRMAVYSAQKAIQNAGNPKIEAVITGTGEGCLKDSEKFVEALWENEGGMLNPTPFIQSTHNMAAATVALALGCKGYNMTYTNNSNSFESALLDAQLYVNEHPDEIILIGGLDEISEQTTEFWASLGWLNSKSPQIPIDLNQKSDGEIVSEGAAFFVASGVKNENALGKILGLKTVFEVENPSDFILNFLKENDLEVSDLDAVILGRNGDDQYDGIYEELSDSIFKHTPELVYKNIYGEFDTVSSLAVETAFKLMEQQEVPEILHQNELKKDAYKRILIYNQRKGKNHGLILVEA</sequence>
<dbReference type="Gene3D" id="3.40.47.10">
    <property type="match status" value="1"/>
</dbReference>
<proteinExistence type="predicted"/>
<dbReference type="PANTHER" id="PTHR11712">
    <property type="entry name" value="POLYKETIDE SYNTHASE-RELATED"/>
    <property type="match status" value="1"/>
</dbReference>
<dbReference type="AlphaFoldDB" id="A0A838ZRB6"/>
<dbReference type="SUPFAM" id="SSF53901">
    <property type="entry name" value="Thiolase-like"/>
    <property type="match status" value="1"/>
</dbReference>
<reference evidence="3 4" key="1">
    <citation type="submission" date="2020-07" db="EMBL/GenBank/DDBJ databases">
        <title>Moheibacter lacus sp. nov., a member of the family Flavobacteriaceae isolated from freshwater lake sediment.</title>
        <authorList>
            <person name="Liu Y."/>
        </authorList>
    </citation>
    <scope>NUCLEOTIDE SEQUENCE [LARGE SCALE GENOMIC DNA]</scope>
    <source>
        <strain evidence="3 4">BDHS18</strain>
    </source>
</reference>
<evidence type="ECO:0000256" key="1">
    <source>
        <dbReference type="ARBA" id="ARBA00022679"/>
    </source>
</evidence>